<gene>
    <name evidence="2" type="ORF">QBC35DRAFT_3276</name>
</gene>
<proteinExistence type="predicted"/>
<feature type="signal peptide" evidence="1">
    <location>
        <begin position="1"/>
        <end position="26"/>
    </location>
</feature>
<comment type="caution">
    <text evidence="2">The sequence shown here is derived from an EMBL/GenBank/DDBJ whole genome shotgun (WGS) entry which is preliminary data.</text>
</comment>
<keyword evidence="3" id="KW-1185">Reference proteome</keyword>
<accession>A0AAN6X7T3</accession>
<evidence type="ECO:0000256" key="1">
    <source>
        <dbReference type="SAM" id="SignalP"/>
    </source>
</evidence>
<dbReference type="EMBL" id="MU864350">
    <property type="protein sequence ID" value="KAK4193682.1"/>
    <property type="molecule type" value="Genomic_DNA"/>
</dbReference>
<feature type="chain" id="PRO_5042817250" description="Secreted protein" evidence="1">
    <location>
        <begin position="27"/>
        <end position="153"/>
    </location>
</feature>
<keyword evidence="1" id="KW-0732">Signal</keyword>
<organism evidence="2 3">
    <name type="scientific">Podospora australis</name>
    <dbReference type="NCBI Taxonomy" id="1536484"/>
    <lineage>
        <taxon>Eukaryota</taxon>
        <taxon>Fungi</taxon>
        <taxon>Dikarya</taxon>
        <taxon>Ascomycota</taxon>
        <taxon>Pezizomycotina</taxon>
        <taxon>Sordariomycetes</taxon>
        <taxon>Sordariomycetidae</taxon>
        <taxon>Sordariales</taxon>
        <taxon>Podosporaceae</taxon>
        <taxon>Podospora</taxon>
    </lineage>
</organism>
<reference evidence="2" key="1">
    <citation type="journal article" date="2023" name="Mol. Phylogenet. Evol.">
        <title>Genome-scale phylogeny and comparative genomics of the fungal order Sordariales.</title>
        <authorList>
            <person name="Hensen N."/>
            <person name="Bonometti L."/>
            <person name="Westerberg I."/>
            <person name="Brannstrom I.O."/>
            <person name="Guillou S."/>
            <person name="Cros-Aarteil S."/>
            <person name="Calhoun S."/>
            <person name="Haridas S."/>
            <person name="Kuo A."/>
            <person name="Mondo S."/>
            <person name="Pangilinan J."/>
            <person name="Riley R."/>
            <person name="LaButti K."/>
            <person name="Andreopoulos B."/>
            <person name="Lipzen A."/>
            <person name="Chen C."/>
            <person name="Yan M."/>
            <person name="Daum C."/>
            <person name="Ng V."/>
            <person name="Clum A."/>
            <person name="Steindorff A."/>
            <person name="Ohm R.A."/>
            <person name="Martin F."/>
            <person name="Silar P."/>
            <person name="Natvig D.O."/>
            <person name="Lalanne C."/>
            <person name="Gautier V."/>
            <person name="Ament-Velasquez S.L."/>
            <person name="Kruys A."/>
            <person name="Hutchinson M.I."/>
            <person name="Powell A.J."/>
            <person name="Barry K."/>
            <person name="Miller A.N."/>
            <person name="Grigoriev I.V."/>
            <person name="Debuchy R."/>
            <person name="Gladieux P."/>
            <person name="Hiltunen Thoren M."/>
            <person name="Johannesson H."/>
        </authorList>
    </citation>
    <scope>NUCLEOTIDE SEQUENCE</scope>
    <source>
        <strain evidence="2">PSN309</strain>
    </source>
</reference>
<evidence type="ECO:0008006" key="4">
    <source>
        <dbReference type="Google" id="ProtNLM"/>
    </source>
</evidence>
<dbReference type="Proteomes" id="UP001302126">
    <property type="component" value="Unassembled WGS sequence"/>
</dbReference>
<evidence type="ECO:0000313" key="3">
    <source>
        <dbReference type="Proteomes" id="UP001302126"/>
    </source>
</evidence>
<reference evidence="2" key="2">
    <citation type="submission" date="2023-05" db="EMBL/GenBank/DDBJ databases">
        <authorList>
            <consortium name="Lawrence Berkeley National Laboratory"/>
            <person name="Steindorff A."/>
            <person name="Hensen N."/>
            <person name="Bonometti L."/>
            <person name="Westerberg I."/>
            <person name="Brannstrom I.O."/>
            <person name="Guillou S."/>
            <person name="Cros-Aarteil S."/>
            <person name="Calhoun S."/>
            <person name="Haridas S."/>
            <person name="Kuo A."/>
            <person name="Mondo S."/>
            <person name="Pangilinan J."/>
            <person name="Riley R."/>
            <person name="Labutti K."/>
            <person name="Andreopoulos B."/>
            <person name="Lipzen A."/>
            <person name="Chen C."/>
            <person name="Yanf M."/>
            <person name="Daum C."/>
            <person name="Ng V."/>
            <person name="Clum A."/>
            <person name="Ohm R."/>
            <person name="Martin F."/>
            <person name="Silar P."/>
            <person name="Natvig D."/>
            <person name="Lalanne C."/>
            <person name="Gautier V."/>
            <person name="Ament-Velasquez S.L."/>
            <person name="Kruys A."/>
            <person name="Hutchinson M.I."/>
            <person name="Powell A.J."/>
            <person name="Barry K."/>
            <person name="Miller A.N."/>
            <person name="Grigoriev I.V."/>
            <person name="Debuchy R."/>
            <person name="Gladieux P."/>
            <person name="Thoren M.H."/>
            <person name="Johannesson H."/>
        </authorList>
    </citation>
    <scope>NUCLEOTIDE SEQUENCE</scope>
    <source>
        <strain evidence="2">PSN309</strain>
    </source>
</reference>
<dbReference type="AlphaFoldDB" id="A0AAN6X7T3"/>
<sequence length="153" mass="17334">MATPKLFYHSRCVSLFIFAFLFITSPFRMSCGGGHREPGQESFHCPARDGRLPPADGSKVERLPANPNMPRCPEWLSPKSRHKVWRLWYREFSSGIPRGLIFAPKPITDHMYANTYKHMCIYAQHVGKQASKHTRTHACKPAANISGARIPNA</sequence>
<evidence type="ECO:0000313" key="2">
    <source>
        <dbReference type="EMBL" id="KAK4193682.1"/>
    </source>
</evidence>
<name>A0AAN6X7T3_9PEZI</name>
<protein>
    <recommendedName>
        <fullName evidence="4">Secreted protein</fullName>
    </recommendedName>
</protein>